<dbReference type="PROSITE" id="PS50966">
    <property type="entry name" value="ZF_SWIM"/>
    <property type="match status" value="1"/>
</dbReference>
<evidence type="ECO:0000256" key="1">
    <source>
        <dbReference type="PROSITE-ProRule" id="PRU00325"/>
    </source>
</evidence>
<evidence type="ECO:0000313" key="4">
    <source>
        <dbReference type="Proteomes" id="UP000015100"/>
    </source>
</evidence>
<evidence type="ECO:0000313" key="3">
    <source>
        <dbReference type="EMBL" id="EPS42695.1"/>
    </source>
</evidence>
<feature type="domain" description="SWIM-type" evidence="2">
    <location>
        <begin position="77"/>
        <end position="116"/>
    </location>
</feature>
<proteinExistence type="predicted"/>
<sequence length="415" mass="48381">MASSSSIGRGRQSSPIRILQGRAANYNNKWLTKDQWAWAKDGIKSMYHVTCKEGNHFSFNLVPAYRQEDHFLEPQKSKVWIGPEGSKYEYPTCTCPAFVDSQRACRHIFWVLDNLLNYRDEETDGPDRSLPLRYDGHGLRSHTAPYYQIRAAGLAELAHANDWVFSGSGDWGKPAQTRDMLQHLDGVVDYPSSQYTDDYLSTSPSLRGAVYRLAISKPRFFADLREEPAIDPSTKSYFRRLGRQIDDTFRRWINYTKTGQPRLDYRDDDTHPDNITAPNVVWVSNRLRRYVYDIENAIWQREELSEDTQLRAFGLLMTMLDTVIEMDLEIPDIHYRPRHVEVFGETAREGNLFTRLIRTYSEDYNHFAISAMRRIPRAGKDYLPRLVSYRQTIHQSASEQFANEFDTLIYDIERS</sequence>
<protein>
    <recommendedName>
        <fullName evidence="2">SWIM-type domain-containing protein</fullName>
    </recommendedName>
</protein>
<dbReference type="InterPro" id="IPR007527">
    <property type="entry name" value="Znf_SWIM"/>
</dbReference>
<dbReference type="HOGENOM" id="CLU_662250_0_0_1"/>
<keyword evidence="4" id="KW-1185">Reference proteome</keyword>
<dbReference type="OMA" id="FRRWINY"/>
<dbReference type="EMBL" id="AQGS01000104">
    <property type="protein sequence ID" value="EPS42695.1"/>
    <property type="molecule type" value="Genomic_DNA"/>
</dbReference>
<name>S8AI40_DACHA</name>
<reference evidence="4" key="2">
    <citation type="submission" date="2013-04" db="EMBL/GenBank/DDBJ databases">
        <title>Genomic mechanisms accounting for the adaptation to parasitism in nematode-trapping fungi.</title>
        <authorList>
            <person name="Ahren D.G."/>
        </authorList>
    </citation>
    <scope>NUCLEOTIDE SEQUENCE [LARGE SCALE GENOMIC DNA]</scope>
    <source>
        <strain evidence="4">CBS 200.50</strain>
    </source>
</reference>
<evidence type="ECO:0000259" key="2">
    <source>
        <dbReference type="PROSITE" id="PS50966"/>
    </source>
</evidence>
<organism evidence="3 4">
    <name type="scientific">Dactylellina haptotyla (strain CBS 200.50)</name>
    <name type="common">Nematode-trapping fungus</name>
    <name type="synonym">Monacrosporium haptotylum</name>
    <dbReference type="NCBI Taxonomy" id="1284197"/>
    <lineage>
        <taxon>Eukaryota</taxon>
        <taxon>Fungi</taxon>
        <taxon>Dikarya</taxon>
        <taxon>Ascomycota</taxon>
        <taxon>Pezizomycotina</taxon>
        <taxon>Orbiliomycetes</taxon>
        <taxon>Orbiliales</taxon>
        <taxon>Orbiliaceae</taxon>
        <taxon>Dactylellina</taxon>
    </lineage>
</organism>
<keyword evidence="1" id="KW-0479">Metal-binding</keyword>
<dbReference type="STRING" id="1284197.S8AI40"/>
<gene>
    <name evidence="3" type="ORF">H072_3293</name>
</gene>
<dbReference type="GO" id="GO:0008270">
    <property type="term" value="F:zinc ion binding"/>
    <property type="evidence" value="ECO:0007669"/>
    <property type="project" value="UniProtKB-KW"/>
</dbReference>
<comment type="caution">
    <text evidence="3">The sequence shown here is derived from an EMBL/GenBank/DDBJ whole genome shotgun (WGS) entry which is preliminary data.</text>
</comment>
<dbReference type="OrthoDB" id="5387895at2759"/>
<keyword evidence="1" id="KW-0863">Zinc-finger</keyword>
<reference evidence="3 4" key="1">
    <citation type="journal article" date="2013" name="PLoS Genet.">
        <title>Genomic mechanisms accounting for the adaptation to parasitism in nematode-trapping fungi.</title>
        <authorList>
            <person name="Meerupati T."/>
            <person name="Andersson K.M."/>
            <person name="Friman E."/>
            <person name="Kumar D."/>
            <person name="Tunlid A."/>
            <person name="Ahren D."/>
        </authorList>
    </citation>
    <scope>NUCLEOTIDE SEQUENCE [LARGE SCALE GENOMIC DNA]</scope>
    <source>
        <strain evidence="3 4">CBS 200.50</strain>
    </source>
</reference>
<keyword evidence="1" id="KW-0862">Zinc</keyword>
<accession>S8AI40</accession>
<dbReference type="AlphaFoldDB" id="S8AI40"/>
<dbReference type="Proteomes" id="UP000015100">
    <property type="component" value="Unassembled WGS sequence"/>
</dbReference>